<dbReference type="AlphaFoldDB" id="D4INY1"/>
<dbReference type="HOGENOM" id="CLU_3076035_0_0_10"/>
<sequence length="52" mass="5844">MLDFKILKFYAIRADFCAEGGGFTYTSLFPIVSDGPLFFRGLGQGRPYGRFV</sequence>
<protein>
    <submittedName>
        <fullName evidence="1">Uncharacterized protein</fullName>
    </submittedName>
</protein>
<name>D4INY1_9BACT</name>
<evidence type="ECO:0000313" key="1">
    <source>
        <dbReference type="EMBL" id="CBK64643.1"/>
    </source>
</evidence>
<dbReference type="KEGG" id="ash:AL1_24080"/>
<evidence type="ECO:0000313" key="2">
    <source>
        <dbReference type="Proteomes" id="UP000008794"/>
    </source>
</evidence>
<organism evidence="1 2">
    <name type="scientific">Alistipes shahii WAL 8301</name>
    <dbReference type="NCBI Taxonomy" id="717959"/>
    <lineage>
        <taxon>Bacteria</taxon>
        <taxon>Pseudomonadati</taxon>
        <taxon>Bacteroidota</taxon>
        <taxon>Bacteroidia</taxon>
        <taxon>Bacteroidales</taxon>
        <taxon>Rikenellaceae</taxon>
        <taxon>Alistipes</taxon>
    </lineage>
</organism>
<accession>D4INY1</accession>
<gene>
    <name evidence="1" type="ORF">AL1_24080</name>
</gene>
<proteinExistence type="predicted"/>
<reference evidence="1 2" key="2">
    <citation type="submission" date="2010-03" db="EMBL/GenBank/DDBJ databases">
        <authorList>
            <person name="Pajon A."/>
        </authorList>
    </citation>
    <scope>NUCLEOTIDE SEQUENCE [LARGE SCALE GENOMIC DNA]</scope>
    <source>
        <strain evidence="1 2">WAL 8301</strain>
    </source>
</reference>
<reference evidence="1 2" key="1">
    <citation type="submission" date="2010-03" db="EMBL/GenBank/DDBJ databases">
        <title>The genome sequence of Alistipes shahii WAL 8301.</title>
        <authorList>
            <consortium name="metaHIT consortium -- http://www.metahit.eu/"/>
            <person name="Pajon A."/>
            <person name="Turner K."/>
            <person name="Parkhill J."/>
        </authorList>
    </citation>
    <scope>NUCLEOTIDE SEQUENCE [LARGE SCALE GENOMIC DNA]</scope>
    <source>
        <strain evidence="1 2">WAL 8301</strain>
    </source>
</reference>
<keyword evidence="2" id="KW-1185">Reference proteome</keyword>
<dbReference type="EMBL" id="FP929032">
    <property type="protein sequence ID" value="CBK64643.1"/>
    <property type="molecule type" value="Genomic_DNA"/>
</dbReference>
<dbReference type="Proteomes" id="UP000008794">
    <property type="component" value="Chromosome"/>
</dbReference>